<evidence type="ECO:0000313" key="1">
    <source>
        <dbReference type="EMBL" id="JAD43425.1"/>
    </source>
</evidence>
<proteinExistence type="predicted"/>
<accession>A0A0A9A338</accession>
<reference evidence="1" key="1">
    <citation type="submission" date="2014-09" db="EMBL/GenBank/DDBJ databases">
        <authorList>
            <person name="Magalhaes I.L.F."/>
            <person name="Oliveira U."/>
            <person name="Santos F.R."/>
            <person name="Vidigal T.H.D.A."/>
            <person name="Brescovit A.D."/>
            <person name="Santos A.J."/>
        </authorList>
    </citation>
    <scope>NUCLEOTIDE SEQUENCE</scope>
    <source>
        <tissue evidence="1">Shoot tissue taken approximately 20 cm above the soil surface</tissue>
    </source>
</reference>
<protein>
    <submittedName>
        <fullName evidence="1">Uncharacterized protein</fullName>
    </submittedName>
</protein>
<dbReference type="AlphaFoldDB" id="A0A0A9A338"/>
<dbReference type="EMBL" id="GBRH01254470">
    <property type="protein sequence ID" value="JAD43425.1"/>
    <property type="molecule type" value="Transcribed_RNA"/>
</dbReference>
<name>A0A0A9A338_ARUDO</name>
<organism evidence="1">
    <name type="scientific">Arundo donax</name>
    <name type="common">Giant reed</name>
    <name type="synonym">Donax arundinaceus</name>
    <dbReference type="NCBI Taxonomy" id="35708"/>
    <lineage>
        <taxon>Eukaryota</taxon>
        <taxon>Viridiplantae</taxon>
        <taxon>Streptophyta</taxon>
        <taxon>Embryophyta</taxon>
        <taxon>Tracheophyta</taxon>
        <taxon>Spermatophyta</taxon>
        <taxon>Magnoliopsida</taxon>
        <taxon>Liliopsida</taxon>
        <taxon>Poales</taxon>
        <taxon>Poaceae</taxon>
        <taxon>PACMAD clade</taxon>
        <taxon>Arundinoideae</taxon>
        <taxon>Arundineae</taxon>
        <taxon>Arundo</taxon>
    </lineage>
</organism>
<reference evidence="1" key="2">
    <citation type="journal article" date="2015" name="Data Brief">
        <title>Shoot transcriptome of the giant reed, Arundo donax.</title>
        <authorList>
            <person name="Barrero R.A."/>
            <person name="Guerrero F.D."/>
            <person name="Moolhuijzen P."/>
            <person name="Goolsby J.A."/>
            <person name="Tidwell J."/>
            <person name="Bellgard S.E."/>
            <person name="Bellgard M.I."/>
        </authorList>
    </citation>
    <scope>NUCLEOTIDE SEQUENCE</scope>
    <source>
        <tissue evidence="1">Shoot tissue taken approximately 20 cm above the soil surface</tissue>
    </source>
</reference>
<sequence>MFQFQQPLCDSISIRWFLYSVKMSSLSEYFFHLEFIFCQDYQHKN</sequence>